<keyword evidence="1" id="KW-0812">Transmembrane</keyword>
<dbReference type="RefSeq" id="WP_208504937.1">
    <property type="nucleotide sequence ID" value="NZ_JAGFOA010000007.1"/>
</dbReference>
<feature type="transmembrane region" description="Helical" evidence="1">
    <location>
        <begin position="7"/>
        <end position="28"/>
    </location>
</feature>
<keyword evidence="1" id="KW-0472">Membrane</keyword>
<dbReference type="Proteomes" id="UP000680132">
    <property type="component" value="Unassembled WGS sequence"/>
</dbReference>
<feature type="transmembrane region" description="Helical" evidence="1">
    <location>
        <begin position="294"/>
        <end position="312"/>
    </location>
</feature>
<protein>
    <submittedName>
        <fullName evidence="2">DUF2079 domain-containing protein</fullName>
    </submittedName>
</protein>
<feature type="transmembrane region" description="Helical" evidence="1">
    <location>
        <begin position="81"/>
        <end position="101"/>
    </location>
</feature>
<organism evidence="2 3">
    <name type="scientific">Microbacterium stercoris</name>
    <dbReference type="NCBI Taxonomy" id="2820289"/>
    <lineage>
        <taxon>Bacteria</taxon>
        <taxon>Bacillati</taxon>
        <taxon>Actinomycetota</taxon>
        <taxon>Actinomycetes</taxon>
        <taxon>Micrococcales</taxon>
        <taxon>Microbacteriaceae</taxon>
        <taxon>Microbacterium</taxon>
    </lineage>
</organism>
<keyword evidence="3" id="KW-1185">Reference proteome</keyword>
<comment type="caution">
    <text evidence="2">The sequence shown here is derived from an EMBL/GenBank/DDBJ whole genome shotgun (WGS) entry which is preliminary data.</text>
</comment>
<dbReference type="AlphaFoldDB" id="A0A939QQF1"/>
<keyword evidence="1" id="KW-1133">Transmembrane helix</keyword>
<gene>
    <name evidence="2" type="ORF">J5V96_15195</name>
</gene>
<feature type="transmembrane region" description="Helical" evidence="1">
    <location>
        <begin position="138"/>
        <end position="158"/>
    </location>
</feature>
<evidence type="ECO:0000313" key="2">
    <source>
        <dbReference type="EMBL" id="MBO3664840.1"/>
    </source>
</evidence>
<name>A0A939QQF1_9MICO</name>
<feature type="transmembrane region" description="Helical" evidence="1">
    <location>
        <begin position="179"/>
        <end position="196"/>
    </location>
</feature>
<dbReference type="EMBL" id="JAGFOA010000007">
    <property type="protein sequence ID" value="MBO3664840.1"/>
    <property type="molecule type" value="Genomic_DNA"/>
</dbReference>
<feature type="transmembrane region" description="Helical" evidence="1">
    <location>
        <begin position="202"/>
        <end position="221"/>
    </location>
</feature>
<evidence type="ECO:0000256" key="1">
    <source>
        <dbReference type="SAM" id="Phobius"/>
    </source>
</evidence>
<evidence type="ECO:0000313" key="3">
    <source>
        <dbReference type="Proteomes" id="UP000680132"/>
    </source>
</evidence>
<sequence length="454" mass="48931">MRIRRWVAPAVVGAIVTVAYTVLAAWQWSHLVVRSWDLSIFTQLLQSYSRLQAPIVNVKGDGYNLLGDHFHPMLAVLAPPFALFPHAFTLLVIQAVCFGLSAGMFTAIATRRLGGRGVGALLGAAFGLSWGLQSAAEAQFHEIALAVPLLTGTVGALLDRRWRAAMLWAAPLVFVKEDLGLTVFAIGVLIAVLARSPRGLWLAAWGLAWFGIATLVVLPALNPDGAWAYASNADPGGLLAHPEGWFHPSKGHTLLLLLVTTAGFLLRSPLTLLLLPTLAWRFLSTNEGYWGPTWHYSAVLMPIAFGILLDGIERAHASRWMWLRTYARQGATVAITVAAMLLPQLPLAGLLVPGAWAPPQRGEAAASVLAAVPEGASVETDVGLMSYLVDDHDVYWIGNANRAPDCILIDRISGGTPREWGDVRGVARILHADVTYEVVRAEGEYELACTDPGD</sequence>
<reference evidence="2" key="1">
    <citation type="submission" date="2021-03" db="EMBL/GenBank/DDBJ databases">
        <title>Microbacterium sp. nov., a novel actinobacterium isolated from cow dung.</title>
        <authorList>
            <person name="Zhang L."/>
        </authorList>
    </citation>
    <scope>NUCLEOTIDE SEQUENCE</scope>
    <source>
        <strain evidence="2">NEAU-LLB</strain>
    </source>
</reference>
<accession>A0A939QQF1</accession>
<feature type="transmembrane region" description="Helical" evidence="1">
    <location>
        <begin position="113"/>
        <end position="132"/>
    </location>
</feature>
<dbReference type="Pfam" id="PF09852">
    <property type="entry name" value="DUF2079"/>
    <property type="match status" value="1"/>
</dbReference>
<dbReference type="InterPro" id="IPR018650">
    <property type="entry name" value="STSV1_Orf64"/>
</dbReference>
<proteinExistence type="predicted"/>
<feature type="transmembrane region" description="Helical" evidence="1">
    <location>
        <begin position="254"/>
        <end position="274"/>
    </location>
</feature>
<feature type="transmembrane region" description="Helical" evidence="1">
    <location>
        <begin position="333"/>
        <end position="356"/>
    </location>
</feature>